<keyword evidence="2" id="KW-0235">DNA replication</keyword>
<reference evidence="8" key="1">
    <citation type="journal article" date="2014" name="Front. Microbiol.">
        <title>High frequency of phylogenetically diverse reductive dehalogenase-homologous genes in deep subseafloor sedimentary metagenomes.</title>
        <authorList>
            <person name="Kawai M."/>
            <person name="Futagami T."/>
            <person name="Toyoda A."/>
            <person name="Takaki Y."/>
            <person name="Nishi S."/>
            <person name="Hori S."/>
            <person name="Arai W."/>
            <person name="Tsubouchi T."/>
            <person name="Morono Y."/>
            <person name="Uchiyama I."/>
            <person name="Ito T."/>
            <person name="Fujiyama A."/>
            <person name="Inagaki F."/>
            <person name="Takami H."/>
        </authorList>
    </citation>
    <scope>NUCLEOTIDE SEQUENCE</scope>
    <source>
        <strain evidence="8">Expedition CK06-06</strain>
    </source>
</reference>
<evidence type="ECO:0000259" key="7">
    <source>
        <dbReference type="SMART" id="SM00382"/>
    </source>
</evidence>
<dbReference type="InterPro" id="IPR003593">
    <property type="entry name" value="AAA+_ATPase"/>
</dbReference>
<proteinExistence type="predicted"/>
<sequence length="269" mass="31319">NEILNKLKEEMPKDSYELWFKPTRAVSFEDNLLNVQVPNRFFSKYLQEKHKGKIEELLRVTTASEAQIIFTIDPQSHIQEKERKDEEIEPTSIAADETTFTTMEFNPKYTFENFVVGPSNRFAHATAEAVANDPGKAYNPLFIYGGVGLGKTHLLQAIGHYNKKQNPRLAVLYITSERFTNELIESIRNDRMVEFRNKYRHLDVLMIDDIQFLVGKESTQEEFFHLFNTLYEAHKQIVISSDSTPKEIPTIEERLRSRFQWGVIADIQP</sequence>
<dbReference type="SUPFAM" id="SSF52540">
    <property type="entry name" value="P-loop containing nucleoside triphosphate hydrolases"/>
    <property type="match status" value="1"/>
</dbReference>
<evidence type="ECO:0000256" key="2">
    <source>
        <dbReference type="ARBA" id="ARBA00022705"/>
    </source>
</evidence>
<keyword evidence="5" id="KW-0446">Lipid-binding</keyword>
<dbReference type="GO" id="GO:0008289">
    <property type="term" value="F:lipid binding"/>
    <property type="evidence" value="ECO:0007669"/>
    <property type="project" value="UniProtKB-KW"/>
</dbReference>
<dbReference type="Gene3D" id="3.40.50.300">
    <property type="entry name" value="P-loop containing nucleotide triphosphate hydrolases"/>
    <property type="match status" value="1"/>
</dbReference>
<dbReference type="GO" id="GO:0005524">
    <property type="term" value="F:ATP binding"/>
    <property type="evidence" value="ECO:0007669"/>
    <property type="project" value="UniProtKB-KW"/>
</dbReference>
<keyword evidence="3" id="KW-0547">Nucleotide-binding</keyword>
<dbReference type="CDD" id="cd00009">
    <property type="entry name" value="AAA"/>
    <property type="match status" value="1"/>
</dbReference>
<feature type="domain" description="AAA+ ATPase" evidence="7">
    <location>
        <begin position="137"/>
        <end position="265"/>
    </location>
</feature>
<dbReference type="InterPro" id="IPR001957">
    <property type="entry name" value="Chromosome_initiator_DnaA"/>
</dbReference>
<dbReference type="InterPro" id="IPR020591">
    <property type="entry name" value="Chromosome_initiator_DnaA-like"/>
</dbReference>
<evidence type="ECO:0000256" key="6">
    <source>
        <dbReference type="ARBA" id="ARBA00023125"/>
    </source>
</evidence>
<keyword evidence="6" id="KW-0238">DNA-binding</keyword>
<evidence type="ECO:0000256" key="5">
    <source>
        <dbReference type="ARBA" id="ARBA00023121"/>
    </source>
</evidence>
<feature type="non-terminal residue" evidence="8">
    <location>
        <position position="269"/>
    </location>
</feature>
<evidence type="ECO:0000313" key="8">
    <source>
        <dbReference type="EMBL" id="GAI37223.1"/>
    </source>
</evidence>
<dbReference type="AlphaFoldDB" id="X1N0X2"/>
<dbReference type="NCBIfam" id="TIGR00362">
    <property type="entry name" value="DnaA"/>
    <property type="match status" value="1"/>
</dbReference>
<gene>
    <name evidence="8" type="ORF">S06H3_38513</name>
</gene>
<dbReference type="GO" id="GO:0005886">
    <property type="term" value="C:plasma membrane"/>
    <property type="evidence" value="ECO:0007669"/>
    <property type="project" value="TreeGrafter"/>
</dbReference>
<evidence type="ECO:0000256" key="1">
    <source>
        <dbReference type="ARBA" id="ARBA00022490"/>
    </source>
</evidence>
<dbReference type="InterPro" id="IPR024633">
    <property type="entry name" value="DnaA_N_dom"/>
</dbReference>
<comment type="caution">
    <text evidence="8">The sequence shown here is derived from an EMBL/GenBank/DDBJ whole genome shotgun (WGS) entry which is preliminary data.</text>
</comment>
<keyword evidence="1" id="KW-0963">Cytoplasm</keyword>
<dbReference type="InterPro" id="IPR027417">
    <property type="entry name" value="P-loop_NTPase"/>
</dbReference>
<dbReference type="Gene3D" id="3.30.300.180">
    <property type="match status" value="1"/>
</dbReference>
<dbReference type="PANTHER" id="PTHR30050">
    <property type="entry name" value="CHROMOSOMAL REPLICATION INITIATOR PROTEIN DNAA"/>
    <property type="match status" value="1"/>
</dbReference>
<evidence type="ECO:0000256" key="4">
    <source>
        <dbReference type="ARBA" id="ARBA00022840"/>
    </source>
</evidence>
<dbReference type="SMART" id="SM00382">
    <property type="entry name" value="AAA"/>
    <property type="match status" value="1"/>
</dbReference>
<keyword evidence="4" id="KW-0067">ATP-binding</keyword>
<accession>X1N0X2</accession>
<dbReference type="FunFam" id="3.40.50.300:FF:000150">
    <property type="entry name" value="Chromosomal replication initiator protein DnaA"/>
    <property type="match status" value="1"/>
</dbReference>
<dbReference type="Pfam" id="PF00308">
    <property type="entry name" value="Bac_DnaA"/>
    <property type="match status" value="1"/>
</dbReference>
<dbReference type="InterPro" id="IPR013317">
    <property type="entry name" value="DnaA_dom"/>
</dbReference>
<name>X1N0X2_9ZZZZ</name>
<feature type="non-terminal residue" evidence="8">
    <location>
        <position position="1"/>
    </location>
</feature>
<evidence type="ECO:0000256" key="3">
    <source>
        <dbReference type="ARBA" id="ARBA00022741"/>
    </source>
</evidence>
<dbReference type="EMBL" id="BARV01023480">
    <property type="protein sequence ID" value="GAI37223.1"/>
    <property type="molecule type" value="Genomic_DNA"/>
</dbReference>
<dbReference type="GO" id="GO:0003688">
    <property type="term" value="F:DNA replication origin binding"/>
    <property type="evidence" value="ECO:0007669"/>
    <property type="project" value="InterPro"/>
</dbReference>
<dbReference type="InterPro" id="IPR038454">
    <property type="entry name" value="DnaA_N_sf"/>
</dbReference>
<dbReference type="Pfam" id="PF11638">
    <property type="entry name" value="DnaA_N"/>
    <property type="match status" value="1"/>
</dbReference>
<dbReference type="GO" id="GO:0006275">
    <property type="term" value="P:regulation of DNA replication"/>
    <property type="evidence" value="ECO:0007669"/>
    <property type="project" value="InterPro"/>
</dbReference>
<dbReference type="GO" id="GO:0006270">
    <property type="term" value="P:DNA replication initiation"/>
    <property type="evidence" value="ECO:0007669"/>
    <property type="project" value="InterPro"/>
</dbReference>
<organism evidence="8">
    <name type="scientific">marine sediment metagenome</name>
    <dbReference type="NCBI Taxonomy" id="412755"/>
    <lineage>
        <taxon>unclassified sequences</taxon>
        <taxon>metagenomes</taxon>
        <taxon>ecological metagenomes</taxon>
    </lineage>
</organism>
<dbReference type="PRINTS" id="PR00051">
    <property type="entry name" value="DNAA"/>
</dbReference>
<protein>
    <recommendedName>
        <fullName evidence="7">AAA+ ATPase domain-containing protein</fullName>
    </recommendedName>
</protein>
<dbReference type="PANTHER" id="PTHR30050:SF2">
    <property type="entry name" value="CHROMOSOMAL REPLICATION INITIATOR PROTEIN DNAA"/>
    <property type="match status" value="1"/>
</dbReference>